<dbReference type="GeneID" id="54471108"/>
<protein>
    <recommendedName>
        <fullName evidence="1">2EXR domain-containing protein</fullName>
    </recommendedName>
</protein>
<evidence type="ECO:0000313" key="3">
    <source>
        <dbReference type="Proteomes" id="UP000799767"/>
    </source>
</evidence>
<dbReference type="OrthoDB" id="3816007at2759"/>
<proteinExistence type="predicted"/>
<dbReference type="InterPro" id="IPR045518">
    <property type="entry name" value="2EXR"/>
</dbReference>
<dbReference type="Pfam" id="PF20150">
    <property type="entry name" value="2EXR"/>
    <property type="match status" value="1"/>
</dbReference>
<organism evidence="2 3">
    <name type="scientific">Neohortaea acidophila</name>
    <dbReference type="NCBI Taxonomy" id="245834"/>
    <lineage>
        <taxon>Eukaryota</taxon>
        <taxon>Fungi</taxon>
        <taxon>Dikarya</taxon>
        <taxon>Ascomycota</taxon>
        <taxon>Pezizomycotina</taxon>
        <taxon>Dothideomycetes</taxon>
        <taxon>Dothideomycetidae</taxon>
        <taxon>Mycosphaerellales</taxon>
        <taxon>Teratosphaeriaceae</taxon>
        <taxon>Neohortaea</taxon>
    </lineage>
</organism>
<gene>
    <name evidence="2" type="ORF">BDY17DRAFT_201991</name>
</gene>
<dbReference type="EMBL" id="MU001639">
    <property type="protein sequence ID" value="KAF2480888.1"/>
    <property type="molecule type" value="Genomic_DNA"/>
</dbReference>
<dbReference type="AlphaFoldDB" id="A0A6A6PLD0"/>
<evidence type="ECO:0000313" key="2">
    <source>
        <dbReference type="EMBL" id="KAF2480888.1"/>
    </source>
</evidence>
<keyword evidence="3" id="KW-1185">Reference proteome</keyword>
<evidence type="ECO:0000259" key="1">
    <source>
        <dbReference type="Pfam" id="PF20150"/>
    </source>
</evidence>
<reference evidence="2" key="1">
    <citation type="journal article" date="2020" name="Stud. Mycol.">
        <title>101 Dothideomycetes genomes: a test case for predicting lifestyles and emergence of pathogens.</title>
        <authorList>
            <person name="Haridas S."/>
            <person name="Albert R."/>
            <person name="Binder M."/>
            <person name="Bloem J."/>
            <person name="Labutti K."/>
            <person name="Salamov A."/>
            <person name="Andreopoulos B."/>
            <person name="Baker S."/>
            <person name="Barry K."/>
            <person name="Bills G."/>
            <person name="Bluhm B."/>
            <person name="Cannon C."/>
            <person name="Castanera R."/>
            <person name="Culley D."/>
            <person name="Daum C."/>
            <person name="Ezra D."/>
            <person name="Gonzalez J."/>
            <person name="Henrissat B."/>
            <person name="Kuo A."/>
            <person name="Liang C."/>
            <person name="Lipzen A."/>
            <person name="Lutzoni F."/>
            <person name="Magnuson J."/>
            <person name="Mondo S."/>
            <person name="Nolan M."/>
            <person name="Ohm R."/>
            <person name="Pangilinan J."/>
            <person name="Park H.-J."/>
            <person name="Ramirez L."/>
            <person name="Alfaro M."/>
            <person name="Sun H."/>
            <person name="Tritt A."/>
            <person name="Yoshinaga Y."/>
            <person name="Zwiers L.-H."/>
            <person name="Turgeon B."/>
            <person name="Goodwin S."/>
            <person name="Spatafora J."/>
            <person name="Crous P."/>
            <person name="Grigoriev I."/>
        </authorList>
    </citation>
    <scope>NUCLEOTIDE SEQUENCE</scope>
    <source>
        <strain evidence="2">CBS 113389</strain>
    </source>
</reference>
<accession>A0A6A6PLD0</accession>
<sequence length="230" mass="26404">MMDNSPFARLSPELRNMIWKLAVTQNRPISLDCYENPEPPITRVCEQIRQESIGLFYGGNIFLESLGNAQYFANEELRASYEAIGPERYGLIRQFEIWTDNVSETQITERYVIKTETEEVLDGRRLFGVPVSKECFRGPQVIRITAHHSMPKAFTSEWVRGSDNYYRRVEDSQSIWVQERIKAIQEGIKKDRDEEDIEDSIGYASSVDYVGSYCDNGGFDSDDESALALA</sequence>
<feature type="domain" description="2EXR" evidence="1">
    <location>
        <begin position="6"/>
        <end position="57"/>
    </location>
</feature>
<dbReference type="RefSeq" id="XP_033587458.1">
    <property type="nucleotide sequence ID" value="XM_033730106.1"/>
</dbReference>
<dbReference type="Proteomes" id="UP000799767">
    <property type="component" value="Unassembled WGS sequence"/>
</dbReference>
<name>A0A6A6PLD0_9PEZI</name>